<comment type="caution">
    <text evidence="2">The sequence shown here is derived from an EMBL/GenBank/DDBJ whole genome shotgun (WGS) entry which is preliminary data.</text>
</comment>
<feature type="domain" description="NADPH-dependent FMN reductase-like" evidence="1">
    <location>
        <begin position="5"/>
        <end position="150"/>
    </location>
</feature>
<accession>A0ABN1Q6X9</accession>
<dbReference type="Gene3D" id="3.40.50.360">
    <property type="match status" value="1"/>
</dbReference>
<gene>
    <name evidence="2" type="ORF">GCM10009554_27450</name>
</gene>
<dbReference type="EMBL" id="BAAAHK010000006">
    <property type="protein sequence ID" value="GAA0938448.1"/>
    <property type="molecule type" value="Genomic_DNA"/>
</dbReference>
<dbReference type="Proteomes" id="UP001500542">
    <property type="component" value="Unassembled WGS sequence"/>
</dbReference>
<dbReference type="InterPro" id="IPR050712">
    <property type="entry name" value="NAD(P)H-dep_reductase"/>
</dbReference>
<evidence type="ECO:0000259" key="1">
    <source>
        <dbReference type="Pfam" id="PF03358"/>
    </source>
</evidence>
<dbReference type="InterPro" id="IPR029039">
    <property type="entry name" value="Flavoprotein-like_sf"/>
</dbReference>
<dbReference type="SUPFAM" id="SSF52218">
    <property type="entry name" value="Flavoproteins"/>
    <property type="match status" value="1"/>
</dbReference>
<dbReference type="Pfam" id="PF03358">
    <property type="entry name" value="FMN_red"/>
    <property type="match status" value="1"/>
</dbReference>
<dbReference type="RefSeq" id="WP_343968686.1">
    <property type="nucleotide sequence ID" value="NZ_BAAAHK010000006.1"/>
</dbReference>
<protein>
    <submittedName>
        <fullName evidence="2">NAD(P)H-dependent FMN reductase</fullName>
    </submittedName>
</protein>
<dbReference type="PANTHER" id="PTHR30543">
    <property type="entry name" value="CHROMATE REDUCTASE"/>
    <property type="match status" value="1"/>
</dbReference>
<keyword evidence="3" id="KW-1185">Reference proteome</keyword>
<sequence>MTDFKVLGISGSLRAGSLNTALLRAAQKFAPDGVDISIYEGLADLPWYDGDLDTPENLPAQARRLREEIAAHDGLLIATPEYNYSIPGGLKNAIDWASRPSATSVLLHKPIAIMGAAPTNFGTVRAQLALRQAFLWTHSDVVVKPEVMAFRAHERFDEGANLIDDDTIKLVQGLLDALKAKMENPAR</sequence>
<reference evidence="2 3" key="1">
    <citation type="journal article" date="2019" name="Int. J. Syst. Evol. Microbiol.">
        <title>The Global Catalogue of Microorganisms (GCM) 10K type strain sequencing project: providing services to taxonomists for standard genome sequencing and annotation.</title>
        <authorList>
            <consortium name="The Broad Institute Genomics Platform"/>
            <consortium name="The Broad Institute Genome Sequencing Center for Infectious Disease"/>
            <person name="Wu L."/>
            <person name="Ma J."/>
        </authorList>
    </citation>
    <scope>NUCLEOTIDE SEQUENCE [LARGE SCALE GENOMIC DNA]</scope>
    <source>
        <strain evidence="2 3">JCM 10977</strain>
    </source>
</reference>
<name>A0ABN1Q6X9_9ACTN</name>
<dbReference type="InterPro" id="IPR005025">
    <property type="entry name" value="FMN_Rdtase-like_dom"/>
</dbReference>
<proteinExistence type="predicted"/>
<evidence type="ECO:0000313" key="3">
    <source>
        <dbReference type="Proteomes" id="UP001500542"/>
    </source>
</evidence>
<organism evidence="2 3">
    <name type="scientific">Kribbella koreensis</name>
    <dbReference type="NCBI Taxonomy" id="57909"/>
    <lineage>
        <taxon>Bacteria</taxon>
        <taxon>Bacillati</taxon>
        <taxon>Actinomycetota</taxon>
        <taxon>Actinomycetes</taxon>
        <taxon>Propionibacteriales</taxon>
        <taxon>Kribbellaceae</taxon>
        <taxon>Kribbella</taxon>
    </lineage>
</organism>
<dbReference type="PANTHER" id="PTHR30543:SF21">
    <property type="entry name" value="NAD(P)H-DEPENDENT FMN REDUCTASE LOT6"/>
    <property type="match status" value="1"/>
</dbReference>
<evidence type="ECO:0000313" key="2">
    <source>
        <dbReference type="EMBL" id="GAA0938448.1"/>
    </source>
</evidence>